<name>A0A2P8HDP7_CHINA</name>
<comment type="similarity">
    <text evidence="2">Belongs to the ABC-4 integral membrane protein family. LolC/E subfamily.</text>
</comment>
<dbReference type="AlphaFoldDB" id="A0A2P8HDP7"/>
<protein>
    <submittedName>
        <fullName evidence="10">Lipoprotein-releasing system permease protein</fullName>
    </submittedName>
</protein>
<keyword evidence="3" id="KW-1003">Cell membrane</keyword>
<keyword evidence="6 7" id="KW-0472">Membrane</keyword>
<dbReference type="InterPro" id="IPR051447">
    <property type="entry name" value="Lipoprotein-release_system"/>
</dbReference>
<keyword evidence="4 7" id="KW-0812">Transmembrane</keyword>
<comment type="subcellular location">
    <subcellularLocation>
        <location evidence="1">Cell membrane</location>
        <topology evidence="1">Multi-pass membrane protein</topology>
    </subcellularLocation>
</comment>
<dbReference type="EMBL" id="PYAW01000006">
    <property type="protein sequence ID" value="PSL44339.1"/>
    <property type="molecule type" value="Genomic_DNA"/>
</dbReference>
<evidence type="ECO:0000313" key="10">
    <source>
        <dbReference type="EMBL" id="PSL44339.1"/>
    </source>
</evidence>
<dbReference type="GO" id="GO:0044874">
    <property type="term" value="P:lipoprotein localization to outer membrane"/>
    <property type="evidence" value="ECO:0007669"/>
    <property type="project" value="TreeGrafter"/>
</dbReference>
<evidence type="ECO:0000259" key="9">
    <source>
        <dbReference type="Pfam" id="PF12704"/>
    </source>
</evidence>
<evidence type="ECO:0000256" key="7">
    <source>
        <dbReference type="SAM" id="Phobius"/>
    </source>
</evidence>
<dbReference type="Pfam" id="PF02687">
    <property type="entry name" value="FtsX"/>
    <property type="match status" value="1"/>
</dbReference>
<dbReference type="InterPro" id="IPR025857">
    <property type="entry name" value="MacB_PCD"/>
</dbReference>
<evidence type="ECO:0000259" key="8">
    <source>
        <dbReference type="Pfam" id="PF02687"/>
    </source>
</evidence>
<dbReference type="Pfam" id="PF12704">
    <property type="entry name" value="MacB_PCD"/>
    <property type="match status" value="1"/>
</dbReference>
<accession>A0A2P8HDP7</accession>
<evidence type="ECO:0000256" key="5">
    <source>
        <dbReference type="ARBA" id="ARBA00022989"/>
    </source>
</evidence>
<gene>
    <name evidence="10" type="ORF">CLV51_106205</name>
</gene>
<comment type="caution">
    <text evidence="10">The sequence shown here is derived from an EMBL/GenBank/DDBJ whole genome shotgun (WGS) entry which is preliminary data.</text>
</comment>
<evidence type="ECO:0000256" key="6">
    <source>
        <dbReference type="ARBA" id="ARBA00023136"/>
    </source>
</evidence>
<keyword evidence="11" id="KW-1185">Reference proteome</keyword>
<dbReference type="InterPro" id="IPR003838">
    <property type="entry name" value="ABC3_permease_C"/>
</dbReference>
<evidence type="ECO:0000313" key="11">
    <source>
        <dbReference type="Proteomes" id="UP000240971"/>
    </source>
</evidence>
<feature type="transmembrane region" description="Helical" evidence="7">
    <location>
        <begin position="267"/>
        <end position="291"/>
    </location>
</feature>
<evidence type="ECO:0000256" key="2">
    <source>
        <dbReference type="ARBA" id="ARBA00005236"/>
    </source>
</evidence>
<evidence type="ECO:0000256" key="4">
    <source>
        <dbReference type="ARBA" id="ARBA00022692"/>
    </source>
</evidence>
<organism evidence="10 11">
    <name type="scientific">Chitinophaga niastensis</name>
    <dbReference type="NCBI Taxonomy" id="536980"/>
    <lineage>
        <taxon>Bacteria</taxon>
        <taxon>Pseudomonadati</taxon>
        <taxon>Bacteroidota</taxon>
        <taxon>Chitinophagia</taxon>
        <taxon>Chitinophagales</taxon>
        <taxon>Chitinophagaceae</taxon>
        <taxon>Chitinophaga</taxon>
    </lineage>
</organism>
<feature type="domain" description="MacB-like periplasmic core" evidence="9">
    <location>
        <begin position="2"/>
        <end position="229"/>
    </location>
</feature>
<dbReference type="PANTHER" id="PTHR30489:SF0">
    <property type="entry name" value="LIPOPROTEIN-RELEASING SYSTEM TRANSMEMBRANE PROTEIN LOLE"/>
    <property type="match status" value="1"/>
</dbReference>
<reference evidence="10 11" key="1">
    <citation type="submission" date="2018-03" db="EMBL/GenBank/DDBJ databases">
        <title>Genomic Encyclopedia of Archaeal and Bacterial Type Strains, Phase II (KMG-II): from individual species to whole genera.</title>
        <authorList>
            <person name="Goeker M."/>
        </authorList>
    </citation>
    <scope>NUCLEOTIDE SEQUENCE [LARGE SCALE GENOMIC DNA]</scope>
    <source>
        <strain evidence="10 11">DSM 24859</strain>
    </source>
</reference>
<dbReference type="GO" id="GO:0098797">
    <property type="term" value="C:plasma membrane protein complex"/>
    <property type="evidence" value="ECO:0007669"/>
    <property type="project" value="TreeGrafter"/>
</dbReference>
<keyword evidence="5 7" id="KW-1133">Transmembrane helix</keyword>
<feature type="domain" description="ABC3 transporter permease C-terminal" evidence="8">
    <location>
        <begin position="268"/>
        <end position="391"/>
    </location>
</feature>
<feature type="transmembrane region" description="Helical" evidence="7">
    <location>
        <begin position="361"/>
        <end position="381"/>
    </location>
</feature>
<feature type="transmembrane region" description="Helical" evidence="7">
    <location>
        <begin position="312"/>
        <end position="341"/>
    </location>
</feature>
<evidence type="ECO:0000256" key="3">
    <source>
        <dbReference type="ARBA" id="ARBA00022475"/>
    </source>
</evidence>
<sequence>MIAILGVTFGISMFIIMSGVMDGTNQLLEDTQFKTTPHIRLYNESKAIRPPVLSVVYDSLHTLLSVAHQRPRAAQEKIRQAAAIMESLRQLPEVKGITAHVTSSVVFNYGATKISGTLSGVNIRDEDHLFGIHTKMKSGNMDDLLRTSNGVIMGKGLAEKMNLHTGDHITVTSPDGAFLNLKVTGIFSLGMGNIDNVKSYVNFNSAQQMLRKDAAYITEIVVQLYEPDKASILAPVMQQRYGCIVEDWETANQTLMAGNKIRSMMKYVVSFTLLTVAGFGIYNIMNMTILNKMKDIAIMKATGFSGKDVKRIFLFQSLAVGIIGAILGLSLGWLICSWMVRMPFNGGEYMDITHLPVAFKPSAYITGLVFGVITTFLAAWFPSKRASKIDPVEILRG</sequence>
<proteinExistence type="inferred from homology"/>
<dbReference type="Proteomes" id="UP000240971">
    <property type="component" value="Unassembled WGS sequence"/>
</dbReference>
<evidence type="ECO:0000256" key="1">
    <source>
        <dbReference type="ARBA" id="ARBA00004651"/>
    </source>
</evidence>
<dbReference type="PANTHER" id="PTHR30489">
    <property type="entry name" value="LIPOPROTEIN-RELEASING SYSTEM TRANSMEMBRANE PROTEIN LOLE"/>
    <property type="match status" value="1"/>
</dbReference>
<keyword evidence="10" id="KW-0449">Lipoprotein</keyword>